<keyword evidence="4" id="KW-1185">Reference proteome</keyword>
<name>A0ABS3WQ40_9ACTN</name>
<feature type="compositionally biased region" description="Low complexity" evidence="1">
    <location>
        <begin position="1"/>
        <end position="17"/>
    </location>
</feature>
<protein>
    <submittedName>
        <fullName evidence="3">AbgT family transporter</fullName>
    </submittedName>
</protein>
<feature type="transmembrane region" description="Helical" evidence="2">
    <location>
        <begin position="34"/>
        <end position="54"/>
    </location>
</feature>
<keyword evidence="2" id="KW-0812">Transmembrane</keyword>
<dbReference type="Pfam" id="PF03806">
    <property type="entry name" value="ABG_transport"/>
    <property type="match status" value="1"/>
</dbReference>
<dbReference type="InterPro" id="IPR004697">
    <property type="entry name" value="AbgT"/>
</dbReference>
<evidence type="ECO:0000256" key="2">
    <source>
        <dbReference type="SAM" id="Phobius"/>
    </source>
</evidence>
<dbReference type="Proteomes" id="UP001518976">
    <property type="component" value="Unassembled WGS sequence"/>
</dbReference>
<organism evidence="3 4">
    <name type="scientific">Streptomyces spirodelae</name>
    <dbReference type="NCBI Taxonomy" id="2812904"/>
    <lineage>
        <taxon>Bacteria</taxon>
        <taxon>Bacillati</taxon>
        <taxon>Actinomycetota</taxon>
        <taxon>Actinomycetes</taxon>
        <taxon>Kitasatosporales</taxon>
        <taxon>Streptomycetaceae</taxon>
        <taxon>Streptomyces</taxon>
    </lineage>
</organism>
<keyword evidence="2" id="KW-0472">Membrane</keyword>
<comment type="caution">
    <text evidence="3">The sequence shown here is derived from an EMBL/GenBank/DDBJ whole genome shotgun (WGS) entry which is preliminary data.</text>
</comment>
<proteinExistence type="predicted"/>
<reference evidence="3 4" key="1">
    <citation type="submission" date="2021-02" db="EMBL/GenBank/DDBJ databases">
        <title>Streptomyces spirodelae sp. nov., isolated from duckweed.</title>
        <authorList>
            <person name="Saimee Y."/>
            <person name="Duangmal K."/>
        </authorList>
    </citation>
    <scope>NUCLEOTIDE SEQUENCE [LARGE SCALE GENOMIC DNA]</scope>
    <source>
        <strain evidence="3 4">DW4-2</strain>
    </source>
</reference>
<accession>A0ABS3WQ40</accession>
<feature type="region of interest" description="Disordered" evidence="1">
    <location>
        <begin position="1"/>
        <end position="25"/>
    </location>
</feature>
<evidence type="ECO:0000256" key="1">
    <source>
        <dbReference type="SAM" id="MobiDB-lite"/>
    </source>
</evidence>
<sequence>MGTVAEGSATAAAGALTEPSSEGADTARCQPFTVAFYVGWMLLFVAWVLLGIPIGPGETLSL</sequence>
<dbReference type="EMBL" id="JAFFZN010000004">
    <property type="protein sequence ID" value="MBO8185230.1"/>
    <property type="molecule type" value="Genomic_DNA"/>
</dbReference>
<keyword evidence="2" id="KW-1133">Transmembrane helix</keyword>
<evidence type="ECO:0000313" key="4">
    <source>
        <dbReference type="Proteomes" id="UP001518976"/>
    </source>
</evidence>
<evidence type="ECO:0000313" key="3">
    <source>
        <dbReference type="EMBL" id="MBO8185230.1"/>
    </source>
</evidence>
<gene>
    <name evidence="3" type="ORF">JW592_07055</name>
</gene>